<sequence length="470" mass="51648">MAHRTPVTTSSGAPVTPDGVALRDLKCNAIDLHRLRSFLGEGEVYQQFKHRFDTADLAWLVAGAHKDGKHFINPDQFHPMWAKARLVRANGKDAIYQARREFRDKLRDLVWDALTVLDRISGGASILIHSPGTVEPGHPLELPFLKFDVYVPQFIGQENPLVDRPLASIVQTFAQEVALPVTRRWRRAFEKLNLKLAEVDTSIEPPSHLPFMPDPKPRTTLYRCHGRSVGELEDMLRLAADTATPRDRDGPARRSGAREVADGVRDKTDDVAASLRAEIAHLQALITEKDGEIAHLRDIIEDRDRDIIRLEEEVDALSHASPLPVAQPLPAVSAPTPTCSPLAVITSPSRRSDPAVQPARHAELRSSTPFSSPFSSMNISSWSSIAPPASSPPSPAPSPTRAMMEWVMPAPYRPSPAPVATTPFAAAVASRSTDRVAASPMRSSALRRFDIVGPRTHAILVAHNLSHTLH</sequence>
<organism evidence="3 4">
    <name type="scientific">Polyporus arcularius HHB13444</name>
    <dbReference type="NCBI Taxonomy" id="1314778"/>
    <lineage>
        <taxon>Eukaryota</taxon>
        <taxon>Fungi</taxon>
        <taxon>Dikarya</taxon>
        <taxon>Basidiomycota</taxon>
        <taxon>Agaricomycotina</taxon>
        <taxon>Agaricomycetes</taxon>
        <taxon>Polyporales</taxon>
        <taxon>Polyporaceae</taxon>
        <taxon>Polyporus</taxon>
    </lineage>
</organism>
<keyword evidence="4" id="KW-1185">Reference proteome</keyword>
<accession>A0A5C3NNT9</accession>
<protein>
    <submittedName>
        <fullName evidence="3">Uncharacterized protein</fullName>
    </submittedName>
</protein>
<feature type="coiled-coil region" evidence="1">
    <location>
        <begin position="293"/>
        <end position="320"/>
    </location>
</feature>
<dbReference type="Proteomes" id="UP000308197">
    <property type="component" value="Unassembled WGS sequence"/>
</dbReference>
<dbReference type="EMBL" id="ML212645">
    <property type="protein sequence ID" value="TFK78297.1"/>
    <property type="molecule type" value="Genomic_DNA"/>
</dbReference>
<proteinExistence type="predicted"/>
<dbReference type="InParanoid" id="A0A5C3NNT9"/>
<reference evidence="3 4" key="1">
    <citation type="journal article" date="2019" name="Nat. Ecol. Evol.">
        <title>Megaphylogeny resolves global patterns of mushroom evolution.</title>
        <authorList>
            <person name="Varga T."/>
            <person name="Krizsan K."/>
            <person name="Foldi C."/>
            <person name="Dima B."/>
            <person name="Sanchez-Garcia M."/>
            <person name="Sanchez-Ramirez S."/>
            <person name="Szollosi G.J."/>
            <person name="Szarkandi J.G."/>
            <person name="Papp V."/>
            <person name="Albert L."/>
            <person name="Andreopoulos W."/>
            <person name="Angelini C."/>
            <person name="Antonin V."/>
            <person name="Barry K.W."/>
            <person name="Bougher N.L."/>
            <person name="Buchanan P."/>
            <person name="Buyck B."/>
            <person name="Bense V."/>
            <person name="Catcheside P."/>
            <person name="Chovatia M."/>
            <person name="Cooper J."/>
            <person name="Damon W."/>
            <person name="Desjardin D."/>
            <person name="Finy P."/>
            <person name="Geml J."/>
            <person name="Haridas S."/>
            <person name="Hughes K."/>
            <person name="Justo A."/>
            <person name="Karasinski D."/>
            <person name="Kautmanova I."/>
            <person name="Kiss B."/>
            <person name="Kocsube S."/>
            <person name="Kotiranta H."/>
            <person name="LaButti K.M."/>
            <person name="Lechner B.E."/>
            <person name="Liimatainen K."/>
            <person name="Lipzen A."/>
            <person name="Lukacs Z."/>
            <person name="Mihaltcheva S."/>
            <person name="Morgado L.N."/>
            <person name="Niskanen T."/>
            <person name="Noordeloos M.E."/>
            <person name="Ohm R.A."/>
            <person name="Ortiz-Santana B."/>
            <person name="Ovrebo C."/>
            <person name="Racz N."/>
            <person name="Riley R."/>
            <person name="Savchenko A."/>
            <person name="Shiryaev A."/>
            <person name="Soop K."/>
            <person name="Spirin V."/>
            <person name="Szebenyi C."/>
            <person name="Tomsovsky M."/>
            <person name="Tulloss R.E."/>
            <person name="Uehling J."/>
            <person name="Grigoriev I.V."/>
            <person name="Vagvolgyi C."/>
            <person name="Papp T."/>
            <person name="Martin F.M."/>
            <person name="Miettinen O."/>
            <person name="Hibbett D.S."/>
            <person name="Nagy L.G."/>
        </authorList>
    </citation>
    <scope>NUCLEOTIDE SEQUENCE [LARGE SCALE GENOMIC DNA]</scope>
    <source>
        <strain evidence="3 4">HHB13444</strain>
    </source>
</reference>
<gene>
    <name evidence="3" type="ORF">K466DRAFT_607125</name>
</gene>
<name>A0A5C3NNT9_9APHY</name>
<evidence type="ECO:0000313" key="4">
    <source>
        <dbReference type="Proteomes" id="UP000308197"/>
    </source>
</evidence>
<keyword evidence="1" id="KW-0175">Coiled coil</keyword>
<dbReference type="AlphaFoldDB" id="A0A5C3NNT9"/>
<evidence type="ECO:0000256" key="1">
    <source>
        <dbReference type="SAM" id="Coils"/>
    </source>
</evidence>
<evidence type="ECO:0000256" key="2">
    <source>
        <dbReference type="SAM" id="MobiDB-lite"/>
    </source>
</evidence>
<dbReference type="STRING" id="1314778.A0A5C3NNT9"/>
<feature type="region of interest" description="Disordered" evidence="2">
    <location>
        <begin position="345"/>
        <end position="373"/>
    </location>
</feature>
<evidence type="ECO:0000313" key="3">
    <source>
        <dbReference type="EMBL" id="TFK78297.1"/>
    </source>
</evidence>
<feature type="region of interest" description="Disordered" evidence="2">
    <location>
        <begin position="243"/>
        <end position="265"/>
    </location>
</feature>
<feature type="compositionally biased region" description="Basic and acidic residues" evidence="2">
    <location>
        <begin position="244"/>
        <end position="265"/>
    </location>
</feature>